<dbReference type="SUPFAM" id="SSF46785">
    <property type="entry name" value="Winged helix' DNA-binding domain"/>
    <property type="match status" value="1"/>
</dbReference>
<dbReference type="InterPro" id="IPR005119">
    <property type="entry name" value="LysR_subst-bd"/>
</dbReference>
<dbReference type="PANTHER" id="PTHR30537:SF5">
    <property type="entry name" value="HTH-TYPE TRANSCRIPTIONAL ACTIVATOR TTDR-RELATED"/>
    <property type="match status" value="1"/>
</dbReference>
<evidence type="ECO:0000313" key="7">
    <source>
        <dbReference type="Proteomes" id="UP000317122"/>
    </source>
</evidence>
<keyword evidence="4" id="KW-0804">Transcription</keyword>
<dbReference type="InterPro" id="IPR036388">
    <property type="entry name" value="WH-like_DNA-bd_sf"/>
</dbReference>
<evidence type="ECO:0000256" key="1">
    <source>
        <dbReference type="ARBA" id="ARBA00009437"/>
    </source>
</evidence>
<evidence type="ECO:0000256" key="2">
    <source>
        <dbReference type="ARBA" id="ARBA00023015"/>
    </source>
</evidence>
<evidence type="ECO:0000259" key="5">
    <source>
        <dbReference type="PROSITE" id="PS50931"/>
    </source>
</evidence>
<dbReference type="InterPro" id="IPR036390">
    <property type="entry name" value="WH_DNA-bd_sf"/>
</dbReference>
<comment type="similarity">
    <text evidence="1">Belongs to the LysR transcriptional regulatory family.</text>
</comment>
<keyword evidence="7" id="KW-1185">Reference proteome</keyword>
<reference evidence="6 7" key="1">
    <citation type="journal article" date="2015" name="Stand. Genomic Sci.">
        <title>Genomic Encyclopedia of Bacterial and Archaeal Type Strains, Phase III: the genomes of soil and plant-associated and newly described type strains.</title>
        <authorList>
            <person name="Whitman W.B."/>
            <person name="Woyke T."/>
            <person name="Klenk H.P."/>
            <person name="Zhou Y."/>
            <person name="Lilburn T.G."/>
            <person name="Beck B.J."/>
            <person name="De Vos P."/>
            <person name="Vandamme P."/>
            <person name="Eisen J.A."/>
            <person name="Garrity G."/>
            <person name="Hugenholtz P."/>
            <person name="Kyrpides N.C."/>
        </authorList>
    </citation>
    <scope>NUCLEOTIDE SEQUENCE [LARGE SCALE GENOMIC DNA]</scope>
    <source>
        <strain evidence="6 7">CGMCC 1.2546</strain>
    </source>
</reference>
<dbReference type="Gene3D" id="3.40.190.290">
    <property type="match status" value="1"/>
</dbReference>
<dbReference type="InterPro" id="IPR058163">
    <property type="entry name" value="LysR-type_TF_proteobact-type"/>
</dbReference>
<dbReference type="Pfam" id="PF03466">
    <property type="entry name" value="LysR_substrate"/>
    <property type="match status" value="1"/>
</dbReference>
<sequence>MERLDDLQAFLAVVEKGSQAAASRHLRRSLQSVNRSLLALESAVGVELVKRSTRKSEPTAAGRAFYERIQPAFAEILQARNEAAGARDEISGLLRVGAPVLFASSYVGPAVCDFLRLYPRVEVELKASDEQVDLFDEGLDLTVRIGESANENLIARRVNSMRVVTFGAESYFARHGRPKRPQDLAEHNCIVRADQGIFDEWPFCIEGDFRSVRVRGCLCTNSAAVTRTAASEGIGLARLPFWQIADLIERKTVEIVLAEFEAERMPIQLLWQPTRVPLQRTRRFADLLAARLKAELF</sequence>
<dbReference type="GO" id="GO:0043565">
    <property type="term" value="F:sequence-specific DNA binding"/>
    <property type="evidence" value="ECO:0007669"/>
    <property type="project" value="TreeGrafter"/>
</dbReference>
<dbReference type="EMBL" id="VLKT01000004">
    <property type="protein sequence ID" value="TWI42049.1"/>
    <property type="molecule type" value="Genomic_DNA"/>
</dbReference>
<evidence type="ECO:0000256" key="3">
    <source>
        <dbReference type="ARBA" id="ARBA00023125"/>
    </source>
</evidence>
<dbReference type="RefSeq" id="WP_145714438.1">
    <property type="nucleotide sequence ID" value="NZ_BSPF01000003.1"/>
</dbReference>
<comment type="caution">
    <text evidence="6">The sequence shown here is derived from an EMBL/GenBank/DDBJ whole genome shotgun (WGS) entry which is preliminary data.</text>
</comment>
<proteinExistence type="inferred from homology"/>
<evidence type="ECO:0000256" key="4">
    <source>
        <dbReference type="ARBA" id="ARBA00023163"/>
    </source>
</evidence>
<dbReference type="PROSITE" id="PS50931">
    <property type="entry name" value="HTH_LYSR"/>
    <property type="match status" value="1"/>
</dbReference>
<dbReference type="GO" id="GO:0006351">
    <property type="term" value="P:DNA-templated transcription"/>
    <property type="evidence" value="ECO:0007669"/>
    <property type="project" value="TreeGrafter"/>
</dbReference>
<protein>
    <submittedName>
        <fullName evidence="6">DNA-binding transcriptional LysR family regulator</fullName>
    </submittedName>
</protein>
<keyword evidence="3 6" id="KW-0238">DNA-binding</keyword>
<dbReference type="CDD" id="cd08422">
    <property type="entry name" value="PBP2_CrgA_like"/>
    <property type="match status" value="1"/>
</dbReference>
<dbReference type="InterPro" id="IPR000847">
    <property type="entry name" value="LysR_HTH_N"/>
</dbReference>
<accession>A0A562PCA6</accession>
<dbReference type="OrthoDB" id="9786526at2"/>
<organism evidence="6 7">
    <name type="scientific">Mesorhizobium tianshanense</name>
    <dbReference type="NCBI Taxonomy" id="39844"/>
    <lineage>
        <taxon>Bacteria</taxon>
        <taxon>Pseudomonadati</taxon>
        <taxon>Pseudomonadota</taxon>
        <taxon>Alphaproteobacteria</taxon>
        <taxon>Hyphomicrobiales</taxon>
        <taxon>Phyllobacteriaceae</taxon>
        <taxon>Mesorhizobium</taxon>
    </lineage>
</organism>
<dbReference type="AlphaFoldDB" id="A0A562PCA6"/>
<dbReference type="Pfam" id="PF00126">
    <property type="entry name" value="HTH_1"/>
    <property type="match status" value="1"/>
</dbReference>
<keyword evidence="2" id="KW-0805">Transcription regulation</keyword>
<dbReference type="GO" id="GO:0003700">
    <property type="term" value="F:DNA-binding transcription factor activity"/>
    <property type="evidence" value="ECO:0007669"/>
    <property type="project" value="InterPro"/>
</dbReference>
<evidence type="ECO:0000313" key="6">
    <source>
        <dbReference type="EMBL" id="TWI42049.1"/>
    </source>
</evidence>
<dbReference type="SUPFAM" id="SSF53850">
    <property type="entry name" value="Periplasmic binding protein-like II"/>
    <property type="match status" value="1"/>
</dbReference>
<name>A0A562PCA6_9HYPH</name>
<dbReference type="PANTHER" id="PTHR30537">
    <property type="entry name" value="HTH-TYPE TRANSCRIPTIONAL REGULATOR"/>
    <property type="match status" value="1"/>
</dbReference>
<feature type="domain" description="HTH lysR-type" evidence="5">
    <location>
        <begin position="1"/>
        <end position="59"/>
    </location>
</feature>
<dbReference type="Gene3D" id="1.10.10.10">
    <property type="entry name" value="Winged helix-like DNA-binding domain superfamily/Winged helix DNA-binding domain"/>
    <property type="match status" value="1"/>
</dbReference>
<dbReference type="Proteomes" id="UP000317122">
    <property type="component" value="Unassembled WGS sequence"/>
</dbReference>
<gene>
    <name evidence="6" type="ORF">IQ26_00974</name>
</gene>